<dbReference type="InterPro" id="IPR012347">
    <property type="entry name" value="Ferritin-like"/>
</dbReference>
<dbReference type="OrthoDB" id="9801086at2"/>
<keyword evidence="4" id="KW-1185">Reference proteome</keyword>
<name>E8T203_THEA1</name>
<dbReference type="Gene3D" id="1.20.1260.10">
    <property type="match status" value="1"/>
</dbReference>
<proteinExistence type="predicted"/>
<evidence type="ECO:0000313" key="4">
    <source>
        <dbReference type="Proteomes" id="UP000006362"/>
    </source>
</evidence>
<dbReference type="HOGENOM" id="CLU_051317_1_0_0"/>
<gene>
    <name evidence="3" type="ordered locus">Theam_0931</name>
</gene>
<evidence type="ECO:0000313" key="3">
    <source>
        <dbReference type="EMBL" id="ADU96898.1"/>
    </source>
</evidence>
<sequence>MRKLLNLTLAALAALTVPAFAAPYGGCPVFNQGAQYYRSALSPQEVKDLLHMREEEKLARDVYLTLSSVYPIPVFRNIARAEQRHMDAVGTLLKRYGIKDPVAETGDRVGVFKDLELQKLYTELVNRGKRSLIDALKVGATVEDLDIKDLEEALSRTNRPDIKFVYSNLMKGSRNHMRAFVRTLRRFGSDYSPHYISRAEFNRILSTPHEVGPARTGLRRVELRGEVLAVYKRSGLGRTSVKWWVVELQTPQGRFSVFVSPSWLHPRLSLSPGDTVELEAFSPPYFGSSRFVACKLKNLTSGAVYDFSSWRKVCGRL</sequence>
<dbReference type="SUPFAM" id="SSF47240">
    <property type="entry name" value="Ferritin-like"/>
    <property type="match status" value="1"/>
</dbReference>
<dbReference type="InterPro" id="IPR019243">
    <property type="entry name" value="DUF2202"/>
</dbReference>
<reference evidence="3" key="1">
    <citation type="submission" date="2011-01" db="EMBL/GenBank/DDBJ databases">
        <title>Complete sequence of chromosome of Thermovibrio ammonificans HB-1.</title>
        <authorList>
            <consortium name="US DOE Joint Genome Institute"/>
            <person name="Lucas S."/>
            <person name="Copeland A."/>
            <person name="Lapidus A."/>
            <person name="Cheng J.-F."/>
            <person name="Goodwin L."/>
            <person name="Pitluck S."/>
            <person name="Davenport K."/>
            <person name="Detter J.C."/>
            <person name="Han C."/>
            <person name="Tapia R."/>
            <person name="Land M."/>
            <person name="Hauser L."/>
            <person name="Kyrpides N."/>
            <person name="Ivanova N."/>
            <person name="Ovchinnikova G."/>
            <person name="Vetriani C."/>
            <person name="Woyke T."/>
        </authorList>
    </citation>
    <scope>NUCLEOTIDE SEQUENCE [LARGE SCALE GENOMIC DNA]</scope>
    <source>
        <strain evidence="3">HB-1</strain>
    </source>
</reference>
<feature type="domain" description="DUF2202" evidence="2">
    <location>
        <begin position="46"/>
        <end position="207"/>
    </location>
</feature>
<dbReference type="STRING" id="648996.Theam_0931"/>
<dbReference type="eggNOG" id="COG4902">
    <property type="taxonomic scope" value="Bacteria"/>
</dbReference>
<dbReference type="Pfam" id="PF09968">
    <property type="entry name" value="DUF2202"/>
    <property type="match status" value="1"/>
</dbReference>
<evidence type="ECO:0000259" key="2">
    <source>
        <dbReference type="Pfam" id="PF09968"/>
    </source>
</evidence>
<protein>
    <recommendedName>
        <fullName evidence="2">DUF2202 domain-containing protein</fullName>
    </recommendedName>
</protein>
<dbReference type="Proteomes" id="UP000006362">
    <property type="component" value="Chromosome"/>
</dbReference>
<accession>E8T203</accession>
<feature type="chain" id="PRO_5003227143" description="DUF2202 domain-containing protein" evidence="1">
    <location>
        <begin position="22"/>
        <end position="317"/>
    </location>
</feature>
<dbReference type="EMBL" id="CP002444">
    <property type="protein sequence ID" value="ADU96898.1"/>
    <property type="molecule type" value="Genomic_DNA"/>
</dbReference>
<organism evidence="3 4">
    <name type="scientific">Thermovibrio ammonificans (strain DSM 15698 / JCM 12110 / HB-1)</name>
    <dbReference type="NCBI Taxonomy" id="648996"/>
    <lineage>
        <taxon>Bacteria</taxon>
        <taxon>Pseudomonadati</taxon>
        <taxon>Aquificota</taxon>
        <taxon>Aquificia</taxon>
        <taxon>Desulfurobacteriales</taxon>
        <taxon>Desulfurobacteriaceae</taxon>
        <taxon>Thermovibrio</taxon>
    </lineage>
</organism>
<dbReference type="KEGG" id="tam:Theam_0931"/>
<dbReference type="RefSeq" id="WP_013537684.1">
    <property type="nucleotide sequence ID" value="NC_014926.1"/>
</dbReference>
<keyword evidence="1" id="KW-0732">Signal</keyword>
<dbReference type="CDD" id="cd01048">
    <property type="entry name" value="Ferritin_like_AB2"/>
    <property type="match status" value="1"/>
</dbReference>
<feature type="signal peptide" evidence="1">
    <location>
        <begin position="1"/>
        <end position="21"/>
    </location>
</feature>
<dbReference type="InterPro" id="IPR009078">
    <property type="entry name" value="Ferritin-like_SF"/>
</dbReference>
<dbReference type="AlphaFoldDB" id="E8T203"/>
<evidence type="ECO:0000256" key="1">
    <source>
        <dbReference type="SAM" id="SignalP"/>
    </source>
</evidence>